<keyword evidence="2" id="KW-1185">Reference proteome</keyword>
<name>A0A8J2LP31_9HEXA</name>
<dbReference type="PANTHER" id="PTHR18841:SF0">
    <property type="entry name" value="VITELLINE MEMBRANE OUTER LAYER 1 HOMOLOG A-RELATED"/>
    <property type="match status" value="1"/>
</dbReference>
<dbReference type="PANTHER" id="PTHR18841">
    <property type="entry name" value="VITELLINE MEMBRANE OUTER LAYER PROTEIN I-RELATED"/>
    <property type="match status" value="1"/>
</dbReference>
<reference evidence="1" key="1">
    <citation type="submission" date="2021-06" db="EMBL/GenBank/DDBJ databases">
        <authorList>
            <person name="Hodson N. C."/>
            <person name="Mongue J. A."/>
            <person name="Jaron S. K."/>
        </authorList>
    </citation>
    <scope>NUCLEOTIDE SEQUENCE</scope>
</reference>
<dbReference type="AlphaFoldDB" id="A0A8J2LP31"/>
<comment type="caution">
    <text evidence="1">The sequence shown here is derived from an EMBL/GenBank/DDBJ whole genome shotgun (WGS) entry which is preliminary data.</text>
</comment>
<protein>
    <submittedName>
        <fullName evidence="1">Uncharacterized protein</fullName>
    </submittedName>
</protein>
<evidence type="ECO:0000313" key="1">
    <source>
        <dbReference type="EMBL" id="CAG7834836.1"/>
    </source>
</evidence>
<dbReference type="EMBL" id="CAJVCH010570405">
    <property type="protein sequence ID" value="CAG7834836.1"/>
    <property type="molecule type" value="Genomic_DNA"/>
</dbReference>
<dbReference type="Proteomes" id="UP000708208">
    <property type="component" value="Unassembled WGS sequence"/>
</dbReference>
<organism evidence="1 2">
    <name type="scientific">Allacma fusca</name>
    <dbReference type="NCBI Taxonomy" id="39272"/>
    <lineage>
        <taxon>Eukaryota</taxon>
        <taxon>Metazoa</taxon>
        <taxon>Ecdysozoa</taxon>
        <taxon>Arthropoda</taxon>
        <taxon>Hexapoda</taxon>
        <taxon>Collembola</taxon>
        <taxon>Symphypleona</taxon>
        <taxon>Sminthuridae</taxon>
        <taxon>Allacma</taxon>
    </lineage>
</organism>
<dbReference type="OrthoDB" id="6344411at2759"/>
<dbReference type="Pfam" id="PF03762">
    <property type="entry name" value="VOMI"/>
    <property type="match status" value="1"/>
</dbReference>
<gene>
    <name evidence="1" type="ORF">AFUS01_LOCUS44291</name>
</gene>
<dbReference type="InterPro" id="IPR005515">
    <property type="entry name" value="VOMI"/>
</dbReference>
<evidence type="ECO:0000313" key="2">
    <source>
        <dbReference type="Proteomes" id="UP000708208"/>
    </source>
</evidence>
<proteinExistence type="predicted"/>
<accession>A0A8J2LP31</accession>
<sequence length="150" mass="16713">MEPKSTVDDTALNGIMLYCGQLGLEFKGRTPITSKVGPFGEWEKLINCPTPMSYAVGFELRSQKYQGTDTDDSAAINMKLYCSDGNVFEGYPESRNYRNARYTGPQMCSAGKGICGIQTEVEAYQFLGDDTSLNNVRVKCCNANNFYKKY</sequence>
<dbReference type="GO" id="GO:0005615">
    <property type="term" value="C:extracellular space"/>
    <property type="evidence" value="ECO:0007669"/>
    <property type="project" value="TreeGrafter"/>
</dbReference>